<gene>
    <name evidence="3" type="ORF">K2U94_17710</name>
</gene>
<proteinExistence type="predicted"/>
<accession>A0ABS9ZAK3</accession>
<feature type="signal peptide" evidence="2">
    <location>
        <begin position="1"/>
        <end position="28"/>
    </location>
</feature>
<reference evidence="3" key="1">
    <citation type="journal article" date="2022" name="ISME J.">
        <title>Identification of active gaseous-alkane degraders at natural gas seeps.</title>
        <authorList>
            <person name="Farhan Ul Haque M."/>
            <person name="Hernandez M."/>
            <person name="Crombie A.T."/>
            <person name="Murrell J.C."/>
        </authorList>
    </citation>
    <scope>NUCLEOTIDE SEQUENCE</scope>
    <source>
        <strain evidence="3">PC2</strain>
    </source>
</reference>
<evidence type="ECO:0000313" key="4">
    <source>
        <dbReference type="Proteomes" id="UP001139104"/>
    </source>
</evidence>
<keyword evidence="2" id="KW-0732">Signal</keyword>
<name>A0ABS9ZAK3_9HYPH</name>
<keyword evidence="4" id="KW-1185">Reference proteome</keyword>
<evidence type="ECO:0000256" key="2">
    <source>
        <dbReference type="SAM" id="SignalP"/>
    </source>
</evidence>
<keyword evidence="1" id="KW-0472">Membrane</keyword>
<comment type="caution">
    <text evidence="3">The sequence shown here is derived from an EMBL/GenBank/DDBJ whole genome shotgun (WGS) entry which is preliminary data.</text>
</comment>
<keyword evidence="1" id="KW-1133">Transmembrane helix</keyword>
<organism evidence="3 4">
    <name type="scientific">Candidatus Rhodoblastus alkanivorans</name>
    <dbReference type="NCBI Taxonomy" id="2954117"/>
    <lineage>
        <taxon>Bacteria</taxon>
        <taxon>Pseudomonadati</taxon>
        <taxon>Pseudomonadota</taxon>
        <taxon>Alphaproteobacteria</taxon>
        <taxon>Hyphomicrobiales</taxon>
        <taxon>Rhodoblastaceae</taxon>
        <taxon>Rhodoblastus</taxon>
    </lineage>
</organism>
<protein>
    <recommendedName>
        <fullName evidence="5">Lectin-like protein BA14k</fullName>
    </recommendedName>
</protein>
<dbReference type="RefSeq" id="WP_243068472.1">
    <property type="nucleotide sequence ID" value="NZ_JAIVFK010000001.1"/>
</dbReference>
<sequence length="99" mass="10426">MTVPFKKIGLAGLAALTLGLSFSTPAAAWYRGYGYGGGYNPGAAAAAGLIGGLALGAVAASAANRPYYAEPAGDCWIERRRVYDQWGNYIGHRRIRVCE</sequence>
<feature type="transmembrane region" description="Helical" evidence="1">
    <location>
        <begin position="44"/>
        <end position="63"/>
    </location>
</feature>
<dbReference type="EMBL" id="JAIVFP010000001">
    <property type="protein sequence ID" value="MCI4684581.1"/>
    <property type="molecule type" value="Genomic_DNA"/>
</dbReference>
<evidence type="ECO:0000313" key="3">
    <source>
        <dbReference type="EMBL" id="MCI4684581.1"/>
    </source>
</evidence>
<feature type="chain" id="PRO_5046034144" description="Lectin-like protein BA14k" evidence="2">
    <location>
        <begin position="29"/>
        <end position="99"/>
    </location>
</feature>
<evidence type="ECO:0008006" key="5">
    <source>
        <dbReference type="Google" id="ProtNLM"/>
    </source>
</evidence>
<dbReference type="Proteomes" id="UP001139104">
    <property type="component" value="Unassembled WGS sequence"/>
</dbReference>
<evidence type="ECO:0000256" key="1">
    <source>
        <dbReference type="SAM" id="Phobius"/>
    </source>
</evidence>
<keyword evidence="1" id="KW-0812">Transmembrane</keyword>